<evidence type="ECO:0000313" key="2">
    <source>
        <dbReference type="Proteomes" id="UP000499080"/>
    </source>
</evidence>
<dbReference type="AlphaFoldDB" id="A0A4Y2ILZ8"/>
<dbReference type="Proteomes" id="UP000499080">
    <property type="component" value="Unassembled WGS sequence"/>
</dbReference>
<gene>
    <name evidence="1" type="ORF">AVEN_131390_1</name>
</gene>
<dbReference type="OrthoDB" id="6467831at2759"/>
<name>A0A4Y2ILZ8_ARAVE</name>
<evidence type="ECO:0000313" key="1">
    <source>
        <dbReference type="EMBL" id="GBM77996.1"/>
    </source>
</evidence>
<dbReference type="EMBL" id="BGPR01002726">
    <property type="protein sequence ID" value="GBM77996.1"/>
    <property type="molecule type" value="Genomic_DNA"/>
</dbReference>
<protein>
    <submittedName>
        <fullName evidence="1">Uncharacterized protein</fullName>
    </submittedName>
</protein>
<keyword evidence="2" id="KW-1185">Reference proteome</keyword>
<accession>A0A4Y2ILZ8</accession>
<proteinExistence type="predicted"/>
<reference evidence="1 2" key="1">
    <citation type="journal article" date="2019" name="Sci. Rep.">
        <title>Orb-weaving spider Araneus ventricosus genome elucidates the spidroin gene catalogue.</title>
        <authorList>
            <person name="Kono N."/>
            <person name="Nakamura H."/>
            <person name="Ohtoshi R."/>
            <person name="Moran D.A.P."/>
            <person name="Shinohara A."/>
            <person name="Yoshida Y."/>
            <person name="Fujiwara M."/>
            <person name="Mori M."/>
            <person name="Tomita M."/>
            <person name="Arakawa K."/>
        </authorList>
    </citation>
    <scope>NUCLEOTIDE SEQUENCE [LARGE SCALE GENOMIC DNA]</scope>
</reference>
<sequence>MDFVQTVLSLYVKNASLRELWDIESLGIREPIENVPKRKAFDKQMKESHEKLTVLPDGRYEVEILWKLDARANLPDKELALKRQERAILRALNKDMTCFCFVFCMLILCFINNCNKNSVSKSSELILSEIEGAETVLIRLIKGQYFF</sequence>
<organism evidence="1 2">
    <name type="scientific">Araneus ventricosus</name>
    <name type="common">Orbweaver spider</name>
    <name type="synonym">Epeira ventricosa</name>
    <dbReference type="NCBI Taxonomy" id="182803"/>
    <lineage>
        <taxon>Eukaryota</taxon>
        <taxon>Metazoa</taxon>
        <taxon>Ecdysozoa</taxon>
        <taxon>Arthropoda</taxon>
        <taxon>Chelicerata</taxon>
        <taxon>Arachnida</taxon>
        <taxon>Araneae</taxon>
        <taxon>Araneomorphae</taxon>
        <taxon>Entelegynae</taxon>
        <taxon>Araneoidea</taxon>
        <taxon>Araneidae</taxon>
        <taxon>Araneus</taxon>
    </lineage>
</organism>
<comment type="caution">
    <text evidence="1">The sequence shown here is derived from an EMBL/GenBank/DDBJ whole genome shotgun (WGS) entry which is preliminary data.</text>
</comment>